<dbReference type="RefSeq" id="WP_060408146.1">
    <property type="nucleotide sequence ID" value="NZ_CABMLT010000014.1"/>
</dbReference>
<evidence type="ECO:0000313" key="1">
    <source>
        <dbReference type="EMBL" id="KAA5413780.1"/>
    </source>
</evidence>
<dbReference type="AlphaFoldDB" id="A0A108T842"/>
<reference evidence="1 2" key="1">
    <citation type="journal article" date="2019" name="Nat. Med.">
        <title>A library of human gut bacterial isolates paired with longitudinal multiomics data enables mechanistic microbiome research.</title>
        <authorList>
            <person name="Poyet M."/>
            <person name="Groussin M."/>
            <person name="Gibbons S.M."/>
            <person name="Avila-Pacheco J."/>
            <person name="Jiang X."/>
            <person name="Kearney S.M."/>
            <person name="Perrotta A.R."/>
            <person name="Berdy B."/>
            <person name="Zhao S."/>
            <person name="Lieberman T.D."/>
            <person name="Swanson P.K."/>
            <person name="Smith M."/>
            <person name="Roesemann S."/>
            <person name="Alexander J.E."/>
            <person name="Rich S.A."/>
            <person name="Livny J."/>
            <person name="Vlamakis H."/>
            <person name="Clish C."/>
            <person name="Bullock K."/>
            <person name="Deik A."/>
            <person name="Scott J."/>
            <person name="Pierce K.A."/>
            <person name="Xavier R.J."/>
            <person name="Alm E.J."/>
        </authorList>
    </citation>
    <scope>NUCLEOTIDE SEQUENCE [LARGE SCALE GENOMIC DNA]</scope>
    <source>
        <strain evidence="1 2">BIOML-A6</strain>
    </source>
</reference>
<dbReference type="eggNOG" id="ENOG50302TA">
    <property type="taxonomic scope" value="Bacteria"/>
</dbReference>
<dbReference type="EMBL" id="VVYV01000047">
    <property type="protein sequence ID" value="KAA5413780.1"/>
    <property type="molecule type" value="Genomic_DNA"/>
</dbReference>
<gene>
    <name evidence="1" type="ORF">F2Y81_21855</name>
</gene>
<protein>
    <submittedName>
        <fullName evidence="1">Uncharacterized protein</fullName>
    </submittedName>
</protein>
<organism evidence="1 2">
    <name type="scientific">Bacteroides cellulosilyticus</name>
    <dbReference type="NCBI Taxonomy" id="246787"/>
    <lineage>
        <taxon>Bacteria</taxon>
        <taxon>Pseudomonadati</taxon>
        <taxon>Bacteroidota</taxon>
        <taxon>Bacteroidia</taxon>
        <taxon>Bacteroidales</taxon>
        <taxon>Bacteroidaceae</taxon>
        <taxon>Bacteroides</taxon>
    </lineage>
</organism>
<accession>A0A108T842</accession>
<name>A0A108T842_9BACE</name>
<dbReference type="Proteomes" id="UP000448877">
    <property type="component" value="Unassembled WGS sequence"/>
</dbReference>
<dbReference type="STRING" id="246787.BcellWH2_03689"/>
<sequence>MLTLRTKLALAVLHDIQYKDYQLSTSLNPSPSEITYLLQKLSKGRLIALIENRPDNQSDSRPESYRLACAYHQINLLSILEALGEGVYFNRPSDEKFYSCYGTTARKLGIVNQMTRLYLMEISIAELPVNECLIENSIPHI</sequence>
<evidence type="ECO:0000313" key="2">
    <source>
        <dbReference type="Proteomes" id="UP000448877"/>
    </source>
</evidence>
<proteinExistence type="predicted"/>
<comment type="caution">
    <text evidence="1">The sequence shown here is derived from an EMBL/GenBank/DDBJ whole genome shotgun (WGS) entry which is preliminary data.</text>
</comment>